<keyword evidence="3" id="KW-0539">Nucleus</keyword>
<evidence type="ECO:0000313" key="8">
    <source>
        <dbReference type="EMBL" id="KAF7270429.1"/>
    </source>
</evidence>
<organism evidence="8 9">
    <name type="scientific">Rhynchophorus ferrugineus</name>
    <name type="common">Red palm weevil</name>
    <name type="synonym">Curculio ferrugineus</name>
    <dbReference type="NCBI Taxonomy" id="354439"/>
    <lineage>
        <taxon>Eukaryota</taxon>
        <taxon>Metazoa</taxon>
        <taxon>Ecdysozoa</taxon>
        <taxon>Arthropoda</taxon>
        <taxon>Hexapoda</taxon>
        <taxon>Insecta</taxon>
        <taxon>Pterygota</taxon>
        <taxon>Neoptera</taxon>
        <taxon>Endopterygota</taxon>
        <taxon>Coleoptera</taxon>
        <taxon>Polyphaga</taxon>
        <taxon>Cucujiformia</taxon>
        <taxon>Curculionidae</taxon>
        <taxon>Dryophthorinae</taxon>
        <taxon>Rhynchophorus</taxon>
    </lineage>
</organism>
<keyword evidence="2" id="KW-0819">tRNA processing</keyword>
<feature type="domain" description="Pop1 N-terminal" evidence="5">
    <location>
        <begin position="26"/>
        <end position="99"/>
    </location>
</feature>
<dbReference type="GO" id="GO:0000172">
    <property type="term" value="C:ribonuclease MRP complex"/>
    <property type="evidence" value="ECO:0007669"/>
    <property type="project" value="InterPro"/>
</dbReference>
<dbReference type="InterPro" id="IPR012590">
    <property type="entry name" value="POPLD_dom"/>
</dbReference>
<dbReference type="GO" id="GO:0005655">
    <property type="term" value="C:nucleolar ribonuclease P complex"/>
    <property type="evidence" value="ECO:0007669"/>
    <property type="project" value="InterPro"/>
</dbReference>
<evidence type="ECO:0000259" key="7">
    <source>
        <dbReference type="Pfam" id="PF22770"/>
    </source>
</evidence>
<evidence type="ECO:0000256" key="3">
    <source>
        <dbReference type="ARBA" id="ARBA00023242"/>
    </source>
</evidence>
<dbReference type="GO" id="GO:0001682">
    <property type="term" value="P:tRNA 5'-leader removal"/>
    <property type="evidence" value="ECO:0007669"/>
    <property type="project" value="InterPro"/>
</dbReference>
<evidence type="ECO:0000313" key="9">
    <source>
        <dbReference type="Proteomes" id="UP000625711"/>
    </source>
</evidence>
<dbReference type="InterPro" id="IPR009723">
    <property type="entry name" value="Pop1_N"/>
</dbReference>
<dbReference type="PANTHER" id="PTHR22731:SF3">
    <property type="entry name" value="RIBONUCLEASES P_MRP PROTEIN SUBUNIT POP1"/>
    <property type="match status" value="1"/>
</dbReference>
<evidence type="ECO:0000256" key="1">
    <source>
        <dbReference type="ARBA" id="ARBA00004123"/>
    </source>
</evidence>
<dbReference type="OrthoDB" id="442863at2759"/>
<dbReference type="Pfam" id="PF08170">
    <property type="entry name" value="POPLD"/>
    <property type="match status" value="1"/>
</dbReference>
<dbReference type="AlphaFoldDB" id="A0A834HYD4"/>
<gene>
    <name evidence="8" type="ORF">GWI33_016579</name>
</gene>
<reference evidence="8" key="1">
    <citation type="submission" date="2020-08" db="EMBL/GenBank/DDBJ databases">
        <title>Genome sequencing and assembly of the red palm weevil Rhynchophorus ferrugineus.</title>
        <authorList>
            <person name="Dias G.B."/>
            <person name="Bergman C.M."/>
            <person name="Manee M."/>
        </authorList>
    </citation>
    <scope>NUCLEOTIDE SEQUENCE</scope>
    <source>
        <strain evidence="8">AA-2017</strain>
        <tissue evidence="8">Whole larva</tissue>
    </source>
</reference>
<sequence>MTETGTDDAVQVLQIQLPQSVTVSTFVAARIKEVEAMRKSIKQSTSVKMAFQKLPQHMRRRAMAHEVKRLPRRLREIHANQMKKSGLPPKSKRPSRKYRRRPYNLLNDYARRRRRVKWLNTHIWHAKRFFMVEKWGYKLPHHPCDKSFRACYRAATQHCLLQDISYNRVVEISGNYSFLVSKLNKLTASAVGLSFGAKCFSEGKKYGRVILFKPGNNDPINRKPIGQVDFVWKNCSDIVASLWIFIHPAFYLELLNVFISLFELHVLNMEVDNDDVNKDSVYAGLEGVVLKELEFEISRLRLTGPLSVAVIQNAFKLVDFENVGNLPSWCNNYKIDMLSKQNQLFKDLSSDHILPPNVVFSVVVHDPRMNMPKKRTKSLPRSLKIADIESYHQNISFSPLWDSEVRQYVKENQVSNAQINEMRSELLVPGTDLNVPGEMIPVMLWKSGTKVGRCSSWDVIVPSSWAQHFFISFNMWGGRAGGLRETESLAFEESRGDILYPDSLAGEKEEWYQSDVVKQKFFSLPPNKRTNYIKFGMVSPLTFRWSLLVHEWCESDVLTGFFVLRDKKILHSVQEFLLNKSKAAEWTPIPDNCLVAVQVLPNKKGQCSKFAEICLPIEADLKNEPVERYYKDPNMKKRNDMRRSHKLLLKRLMKRRKRAKKAGKPVIKTDTALLETYKTKMRNLWLPEPEIIRHSCTRQVMGFVKQGGFCYSIGKSKGLGYVVGASLNLLAKMGFRNKILFRNTNSRQYRLASIEVLMD</sequence>
<dbReference type="EMBL" id="JAACXV010014094">
    <property type="protein sequence ID" value="KAF7270429.1"/>
    <property type="molecule type" value="Genomic_DNA"/>
</dbReference>
<evidence type="ECO:0000256" key="2">
    <source>
        <dbReference type="ARBA" id="ARBA00022694"/>
    </source>
</evidence>
<feature type="domain" description="Pop1 N-terminal" evidence="5">
    <location>
        <begin position="108"/>
        <end position="174"/>
    </location>
</feature>
<protein>
    <submittedName>
        <fullName evidence="8">Uncharacterized protein</fullName>
    </submittedName>
</protein>
<keyword evidence="9" id="KW-1185">Reference proteome</keyword>
<comment type="subcellular location">
    <subcellularLocation>
        <location evidence="1">Nucleus</location>
    </subcellularLocation>
</comment>
<dbReference type="Pfam" id="PF22770">
    <property type="entry name" value="POP1_C"/>
    <property type="match status" value="1"/>
</dbReference>
<dbReference type="PANTHER" id="PTHR22731">
    <property type="entry name" value="RIBONUCLEASES P/MRP PROTEIN SUBUNIT POP1"/>
    <property type="match status" value="1"/>
</dbReference>
<dbReference type="InterPro" id="IPR039182">
    <property type="entry name" value="Pop1"/>
</dbReference>
<dbReference type="InterPro" id="IPR055079">
    <property type="entry name" value="POP1_C"/>
</dbReference>
<feature type="domain" description="POPLD" evidence="6">
    <location>
        <begin position="456"/>
        <end position="545"/>
    </location>
</feature>
<evidence type="ECO:0000259" key="5">
    <source>
        <dbReference type="Pfam" id="PF06978"/>
    </source>
</evidence>
<comment type="caution">
    <text evidence="8">The sequence shown here is derived from an EMBL/GenBank/DDBJ whole genome shotgun (WGS) entry which is preliminary data.</text>
</comment>
<accession>A0A834HYD4</accession>
<name>A0A834HYD4_RHYFE</name>
<dbReference type="Proteomes" id="UP000625711">
    <property type="component" value="Unassembled WGS sequence"/>
</dbReference>
<dbReference type="SUPFAM" id="SSF103025">
    <property type="entry name" value="Folate-binding domain"/>
    <property type="match status" value="1"/>
</dbReference>
<evidence type="ECO:0000256" key="4">
    <source>
        <dbReference type="SAM" id="MobiDB-lite"/>
    </source>
</evidence>
<evidence type="ECO:0000259" key="6">
    <source>
        <dbReference type="Pfam" id="PF08170"/>
    </source>
</evidence>
<dbReference type="Pfam" id="PF06978">
    <property type="entry name" value="POP1_N"/>
    <property type="match status" value="2"/>
</dbReference>
<proteinExistence type="predicted"/>
<feature type="compositionally biased region" description="Basic residues" evidence="4">
    <location>
        <begin position="90"/>
        <end position="99"/>
    </location>
</feature>
<feature type="domain" description="POP1 C-terminal" evidence="7">
    <location>
        <begin position="593"/>
        <end position="757"/>
    </location>
</feature>
<feature type="region of interest" description="Disordered" evidence="4">
    <location>
        <begin position="80"/>
        <end position="99"/>
    </location>
</feature>